<protein>
    <submittedName>
        <fullName evidence="3">Uncharacterized protein</fullName>
    </submittedName>
</protein>
<proteinExistence type="predicted"/>
<organism evidence="3 4">
    <name type="scientific">Exidia glandulosa HHB12029</name>
    <dbReference type="NCBI Taxonomy" id="1314781"/>
    <lineage>
        <taxon>Eukaryota</taxon>
        <taxon>Fungi</taxon>
        <taxon>Dikarya</taxon>
        <taxon>Basidiomycota</taxon>
        <taxon>Agaricomycotina</taxon>
        <taxon>Agaricomycetes</taxon>
        <taxon>Auriculariales</taxon>
        <taxon>Exidiaceae</taxon>
        <taxon>Exidia</taxon>
    </lineage>
</organism>
<evidence type="ECO:0000313" key="4">
    <source>
        <dbReference type="Proteomes" id="UP000077266"/>
    </source>
</evidence>
<keyword evidence="4" id="KW-1185">Reference proteome</keyword>
<dbReference type="EMBL" id="KV426304">
    <property type="protein sequence ID" value="KZV82783.1"/>
    <property type="molecule type" value="Genomic_DNA"/>
</dbReference>
<dbReference type="Proteomes" id="UP000077266">
    <property type="component" value="Unassembled WGS sequence"/>
</dbReference>
<name>A0A165CN91_EXIGL</name>
<keyword evidence="1" id="KW-1133">Transmembrane helix</keyword>
<keyword evidence="2" id="KW-0732">Signal</keyword>
<dbReference type="InParanoid" id="A0A165CN91"/>
<sequence>MAVIGLCICALLGSASLLLASIIGNTQAVMDQSIGLPICSVASPNKSAWLSPFPLALYEAFACALAIWVCRRHRQINTEA</sequence>
<gene>
    <name evidence="3" type="ORF">EXIGLDRAFT_729293</name>
</gene>
<feature type="non-terminal residue" evidence="3">
    <location>
        <position position="80"/>
    </location>
</feature>
<evidence type="ECO:0000256" key="2">
    <source>
        <dbReference type="SAM" id="SignalP"/>
    </source>
</evidence>
<keyword evidence="1" id="KW-0812">Transmembrane</keyword>
<evidence type="ECO:0000313" key="3">
    <source>
        <dbReference type="EMBL" id="KZV82783.1"/>
    </source>
</evidence>
<feature type="signal peptide" evidence="2">
    <location>
        <begin position="1"/>
        <end position="28"/>
    </location>
</feature>
<accession>A0A165CN91</accession>
<reference evidence="3 4" key="1">
    <citation type="journal article" date="2016" name="Mol. Biol. Evol.">
        <title>Comparative Genomics of Early-Diverging Mushroom-Forming Fungi Provides Insights into the Origins of Lignocellulose Decay Capabilities.</title>
        <authorList>
            <person name="Nagy L.G."/>
            <person name="Riley R."/>
            <person name="Tritt A."/>
            <person name="Adam C."/>
            <person name="Daum C."/>
            <person name="Floudas D."/>
            <person name="Sun H."/>
            <person name="Yadav J.S."/>
            <person name="Pangilinan J."/>
            <person name="Larsson K.H."/>
            <person name="Matsuura K."/>
            <person name="Barry K."/>
            <person name="Labutti K."/>
            <person name="Kuo R."/>
            <person name="Ohm R.A."/>
            <person name="Bhattacharya S.S."/>
            <person name="Shirouzu T."/>
            <person name="Yoshinaga Y."/>
            <person name="Martin F.M."/>
            <person name="Grigoriev I.V."/>
            <person name="Hibbett D.S."/>
        </authorList>
    </citation>
    <scope>NUCLEOTIDE SEQUENCE [LARGE SCALE GENOMIC DNA]</scope>
    <source>
        <strain evidence="3 4">HHB12029</strain>
    </source>
</reference>
<feature type="chain" id="PRO_5007856088" evidence="2">
    <location>
        <begin position="29"/>
        <end position="80"/>
    </location>
</feature>
<keyword evidence="1" id="KW-0472">Membrane</keyword>
<dbReference type="AlphaFoldDB" id="A0A165CN91"/>
<evidence type="ECO:0000256" key="1">
    <source>
        <dbReference type="SAM" id="Phobius"/>
    </source>
</evidence>
<feature type="transmembrane region" description="Helical" evidence="1">
    <location>
        <begin position="53"/>
        <end position="70"/>
    </location>
</feature>